<feature type="transmembrane region" description="Helical" evidence="1">
    <location>
        <begin position="25"/>
        <end position="47"/>
    </location>
</feature>
<accession>B6GY59</accession>
<keyword evidence="1" id="KW-0812">Transmembrane</keyword>
<dbReference type="AlphaFoldDB" id="B6GY59"/>
<proteinExistence type="predicted"/>
<dbReference type="eggNOG" id="ENOG502SPVV">
    <property type="taxonomic scope" value="Eukaryota"/>
</dbReference>
<dbReference type="OrthoDB" id="3918601at2759"/>
<organism evidence="3 4">
    <name type="scientific">Penicillium rubens (strain ATCC 28089 / DSM 1075 / NRRL 1951 / Wisconsin 54-1255)</name>
    <name type="common">Penicillium chrysogenum</name>
    <dbReference type="NCBI Taxonomy" id="500485"/>
    <lineage>
        <taxon>Eukaryota</taxon>
        <taxon>Fungi</taxon>
        <taxon>Dikarya</taxon>
        <taxon>Ascomycota</taxon>
        <taxon>Pezizomycotina</taxon>
        <taxon>Eurotiomycetes</taxon>
        <taxon>Eurotiomycetidae</taxon>
        <taxon>Eurotiales</taxon>
        <taxon>Aspergillaceae</taxon>
        <taxon>Penicillium</taxon>
        <taxon>Penicillium chrysogenum species complex</taxon>
    </lineage>
</organism>
<feature type="domain" description="Rhodopsin" evidence="2">
    <location>
        <begin position="98"/>
        <end position="238"/>
    </location>
</feature>
<dbReference type="VEuPathDB" id="FungiDB:PCH_Pc12g00880"/>
<dbReference type="OMA" id="RHPWHDI"/>
<protein>
    <submittedName>
        <fullName evidence="3">Pc12g00880 protein</fullName>
    </submittedName>
</protein>
<feature type="transmembrane region" description="Helical" evidence="1">
    <location>
        <begin position="141"/>
        <end position="163"/>
    </location>
</feature>
<dbReference type="EMBL" id="AM920427">
    <property type="protein sequence ID" value="CAP79715.1"/>
    <property type="molecule type" value="Genomic_DNA"/>
</dbReference>
<dbReference type="BioCyc" id="PCHR:PC12G00880-MONOMER"/>
<evidence type="ECO:0000313" key="3">
    <source>
        <dbReference type="EMBL" id="CAP79715.1"/>
    </source>
</evidence>
<dbReference type="HOGENOM" id="CLU_723813_0_0_1"/>
<evidence type="ECO:0000259" key="2">
    <source>
        <dbReference type="Pfam" id="PF20684"/>
    </source>
</evidence>
<dbReference type="InterPro" id="IPR049326">
    <property type="entry name" value="Rhodopsin_dom_fungi"/>
</dbReference>
<dbReference type="Proteomes" id="UP000000724">
    <property type="component" value="Contig Pc00c12"/>
</dbReference>
<dbReference type="STRING" id="500485.B6GY59"/>
<sequence>MATPSPVPSGLSPPLTVDTEINHNGVITVIASFSLFLVLGSLGIRVYSAYNRRVRQLDDLTFAATVIHFGWGKSKSLIADEDWNSIEKVGVPDQDGSLWMSYALLTVTVLCAPVAIVLLAVRCDRHPWHDISKQCSVLFPHWQAVTALDIAFEMVLLLYPIRAITRLQTTLSNKVIVILVLSCRVFLIPISAIHLHYMSQQVNSADPTLEGTSATVVAELHVAFSVLVLTAPLMKPFVAAYVDENGLAYTDDASKSRTNHKLTPHSDRSNATCPGSRIQAVTSVDLARRARSRLISVCVTTRYVISRADALFGSNVGSNRAILHVETSKIKLRRLPMIPGANHVFRSRKYVPRKVSVACPYRDIRWRNQAFSSINSAMFGIT</sequence>
<dbReference type="PANTHER" id="PTHR39614">
    <property type="entry name" value="INTEGRAL MEMBRANE PROTEIN"/>
    <property type="match status" value="1"/>
</dbReference>
<feature type="transmembrane region" description="Helical" evidence="1">
    <location>
        <begin position="175"/>
        <end position="197"/>
    </location>
</feature>
<dbReference type="Pfam" id="PF20684">
    <property type="entry name" value="Fung_rhodopsin"/>
    <property type="match status" value="1"/>
</dbReference>
<name>B6GY59_PENRW</name>
<gene>
    <name evidence="3" type="ORF">Pc12g00880</name>
    <name evidence="3" type="ORF">PCH_Pc12g00880</name>
</gene>
<keyword evidence="4" id="KW-1185">Reference proteome</keyword>
<keyword evidence="1" id="KW-0472">Membrane</keyword>
<evidence type="ECO:0000256" key="1">
    <source>
        <dbReference type="SAM" id="Phobius"/>
    </source>
</evidence>
<dbReference type="PANTHER" id="PTHR39614:SF2">
    <property type="entry name" value="INTEGRAL MEMBRANE PROTEIN"/>
    <property type="match status" value="1"/>
</dbReference>
<keyword evidence="1" id="KW-1133">Transmembrane helix</keyword>
<evidence type="ECO:0000313" key="4">
    <source>
        <dbReference type="Proteomes" id="UP000000724"/>
    </source>
</evidence>
<reference evidence="3 4" key="1">
    <citation type="journal article" date="2008" name="Nat. Biotechnol.">
        <title>Genome sequencing and analysis of the filamentous fungus Penicillium chrysogenum.</title>
        <authorList>
            <person name="van den Berg M.A."/>
            <person name="Albang R."/>
            <person name="Albermann K."/>
            <person name="Badger J.H."/>
            <person name="Daran J.-M."/>
            <person name="Driessen A.J.M."/>
            <person name="Garcia-Estrada C."/>
            <person name="Fedorova N.D."/>
            <person name="Harris D.M."/>
            <person name="Heijne W.H.M."/>
            <person name="Joardar V.S."/>
            <person name="Kiel J.A.K.W."/>
            <person name="Kovalchuk A."/>
            <person name="Martin J.F."/>
            <person name="Nierman W.C."/>
            <person name="Nijland J.G."/>
            <person name="Pronk J.T."/>
            <person name="Roubos J.A."/>
            <person name="van der Klei I.J."/>
            <person name="van Peij N.N.M.E."/>
            <person name="Veenhuis M."/>
            <person name="von Doehren H."/>
            <person name="Wagner C."/>
            <person name="Wortman J.R."/>
            <person name="Bovenberg R.A.L."/>
        </authorList>
    </citation>
    <scope>NUCLEOTIDE SEQUENCE [LARGE SCALE GENOMIC DNA]</scope>
    <source>
        <strain evidence="4">ATCC 28089 / DSM 1075 / NRRL 1951 / Wisconsin 54-1255</strain>
    </source>
</reference>
<feature type="transmembrane region" description="Helical" evidence="1">
    <location>
        <begin position="102"/>
        <end position="121"/>
    </location>
</feature>